<proteinExistence type="predicted"/>
<evidence type="ECO:0000313" key="3">
    <source>
        <dbReference type="Proteomes" id="UP001202961"/>
    </source>
</evidence>
<gene>
    <name evidence="2" type="ORF">NB063_25195</name>
</gene>
<name>A0ABT0UAT5_9BACT</name>
<comment type="caution">
    <text evidence="2">The sequence shown here is derived from an EMBL/GenBank/DDBJ whole genome shotgun (WGS) entry which is preliminary data.</text>
</comment>
<feature type="region of interest" description="Disordered" evidence="1">
    <location>
        <begin position="1"/>
        <end position="28"/>
    </location>
</feature>
<accession>A0ABT0UAT5</accession>
<evidence type="ECO:0000256" key="1">
    <source>
        <dbReference type="SAM" id="MobiDB-lite"/>
    </source>
</evidence>
<dbReference type="Proteomes" id="UP001202961">
    <property type="component" value="Unassembled WGS sequence"/>
</dbReference>
<dbReference type="RefSeq" id="WP_250931803.1">
    <property type="nucleotide sequence ID" value="NZ_JAMQBK010000073.1"/>
</dbReference>
<sequence length="212" mass="24131">MGKNQLKAIKSSKSQPPKETSRRRKALQDLAEWEEEFQEGKTKLSTSEDAKQDSAYLKKLIRAMSGDNHSLCRRKLEELSNRIEDATIDEVYPEELLLKIVHELRDAADFERAPQHSAPWSDQLADLGWKTRQLQLANYLWSKNPKALDKWKVDLAEVKLAVWGSEDAKTSSIRSIASRLKDFLVDRDLPIKISVSAPKDAAGYVEATLLQQ</sequence>
<keyword evidence="3" id="KW-1185">Reference proteome</keyword>
<protein>
    <submittedName>
        <fullName evidence="2">Uncharacterized protein</fullName>
    </submittedName>
</protein>
<evidence type="ECO:0000313" key="2">
    <source>
        <dbReference type="EMBL" id="MCM2373925.1"/>
    </source>
</evidence>
<reference evidence="2 3" key="1">
    <citation type="journal article" date="2022" name="Syst. Appl. Microbiol.">
        <title>Rhodopirellula aestuarii sp. nov., a novel member of the genus Rhodopirellula isolated from brackish sediments collected in the Tagus River estuary, Portugal.</title>
        <authorList>
            <person name="Vitorino I.R."/>
            <person name="Klimek D."/>
            <person name="Calusinska M."/>
            <person name="Lobo-da-Cunha A."/>
            <person name="Vasconcelos V."/>
            <person name="Lage O.M."/>
        </authorList>
    </citation>
    <scope>NUCLEOTIDE SEQUENCE [LARGE SCALE GENOMIC DNA]</scope>
    <source>
        <strain evidence="2 3">ICT_H3.1</strain>
    </source>
</reference>
<organism evidence="2 3">
    <name type="scientific">Aporhodopirellula aestuarii</name>
    <dbReference type="NCBI Taxonomy" id="2950107"/>
    <lineage>
        <taxon>Bacteria</taxon>
        <taxon>Pseudomonadati</taxon>
        <taxon>Planctomycetota</taxon>
        <taxon>Planctomycetia</taxon>
        <taxon>Pirellulales</taxon>
        <taxon>Pirellulaceae</taxon>
        <taxon>Aporhodopirellula</taxon>
    </lineage>
</organism>
<dbReference type="EMBL" id="JAMQBK010000073">
    <property type="protein sequence ID" value="MCM2373925.1"/>
    <property type="molecule type" value="Genomic_DNA"/>
</dbReference>